<evidence type="ECO:0000256" key="2">
    <source>
        <dbReference type="ARBA" id="ARBA00023125"/>
    </source>
</evidence>
<dbReference type="KEGG" id="sxa:FMM02_08180"/>
<dbReference type="InterPro" id="IPR014710">
    <property type="entry name" value="RmlC-like_jellyroll"/>
</dbReference>
<feature type="domain" description="HTH crp-type" evidence="4">
    <location>
        <begin position="136"/>
        <end position="210"/>
    </location>
</feature>
<protein>
    <submittedName>
        <fullName evidence="5">Crp/Fnr family transcriptional regulator</fullName>
    </submittedName>
</protein>
<name>A0A516ISX1_9SPHN</name>
<dbReference type="Proteomes" id="UP000321857">
    <property type="component" value="Chromosome"/>
</dbReference>
<dbReference type="AlphaFoldDB" id="A0A516ISX1"/>
<keyword evidence="2" id="KW-0238">DNA-binding</keyword>
<dbReference type="Pfam" id="PF13545">
    <property type="entry name" value="HTH_Crp_2"/>
    <property type="match status" value="1"/>
</dbReference>
<keyword evidence="6" id="KW-1185">Reference proteome</keyword>
<sequence>MLRSPLSSAERKAVLSLPGKELRTSAHRDIVRPGHCSKFSSLVVDGLAGRFDQLANGHRQITALHIVGDFCDLHSVAVPQTGWGIESLTETVVRLVPHEALLALSDSSMAIAMAFWRDTVVDASVLAKWNSALGRRSAKSRLAHLLCEMSLRFQQAGLGTDSDFHFPITQAQLADVLGITAVHLNRTMQALRQDGLLTTKGPHYHLPDRARLCRIAEFDDRYLLLTRGP</sequence>
<organism evidence="5 6">
    <name type="scientific">Sphingomonas xanthus</name>
    <dbReference type="NCBI Taxonomy" id="2594473"/>
    <lineage>
        <taxon>Bacteria</taxon>
        <taxon>Pseudomonadati</taxon>
        <taxon>Pseudomonadota</taxon>
        <taxon>Alphaproteobacteria</taxon>
        <taxon>Sphingomonadales</taxon>
        <taxon>Sphingomonadaceae</taxon>
        <taxon>Sphingomonas</taxon>
    </lineage>
</organism>
<keyword evidence="3" id="KW-0804">Transcription</keyword>
<dbReference type="GO" id="GO:0003677">
    <property type="term" value="F:DNA binding"/>
    <property type="evidence" value="ECO:0007669"/>
    <property type="project" value="UniProtKB-KW"/>
</dbReference>
<accession>A0A516ISX1</accession>
<gene>
    <name evidence="5" type="ORF">FMM02_08180</name>
</gene>
<evidence type="ECO:0000313" key="5">
    <source>
        <dbReference type="EMBL" id="QDP19934.1"/>
    </source>
</evidence>
<dbReference type="EMBL" id="CP041659">
    <property type="protein sequence ID" value="QDP19934.1"/>
    <property type="molecule type" value="Genomic_DNA"/>
</dbReference>
<dbReference type="SUPFAM" id="SSF46785">
    <property type="entry name" value="Winged helix' DNA-binding domain"/>
    <property type="match status" value="1"/>
</dbReference>
<evidence type="ECO:0000256" key="1">
    <source>
        <dbReference type="ARBA" id="ARBA00023015"/>
    </source>
</evidence>
<dbReference type="PROSITE" id="PS51063">
    <property type="entry name" value="HTH_CRP_2"/>
    <property type="match status" value="1"/>
</dbReference>
<dbReference type="GO" id="GO:0006355">
    <property type="term" value="P:regulation of DNA-templated transcription"/>
    <property type="evidence" value="ECO:0007669"/>
    <property type="project" value="InterPro"/>
</dbReference>
<dbReference type="SUPFAM" id="SSF51206">
    <property type="entry name" value="cAMP-binding domain-like"/>
    <property type="match status" value="1"/>
</dbReference>
<dbReference type="OrthoDB" id="6155297at2"/>
<dbReference type="InterPro" id="IPR012318">
    <property type="entry name" value="HTH_CRP"/>
</dbReference>
<dbReference type="InterPro" id="IPR036390">
    <property type="entry name" value="WH_DNA-bd_sf"/>
</dbReference>
<dbReference type="SMART" id="SM00419">
    <property type="entry name" value="HTH_CRP"/>
    <property type="match status" value="1"/>
</dbReference>
<evidence type="ECO:0000313" key="6">
    <source>
        <dbReference type="Proteomes" id="UP000321857"/>
    </source>
</evidence>
<dbReference type="InterPro" id="IPR036388">
    <property type="entry name" value="WH-like_DNA-bd_sf"/>
</dbReference>
<dbReference type="Gene3D" id="1.10.10.10">
    <property type="entry name" value="Winged helix-like DNA-binding domain superfamily/Winged helix DNA-binding domain"/>
    <property type="match status" value="1"/>
</dbReference>
<dbReference type="RefSeq" id="WP_147494383.1">
    <property type="nucleotide sequence ID" value="NZ_CP041659.1"/>
</dbReference>
<proteinExistence type="predicted"/>
<reference evidence="5 6" key="1">
    <citation type="submission" date="2019-07" db="EMBL/GenBank/DDBJ databases">
        <title>Sphingomonas AE3 Genome sequencing and assembly.</title>
        <authorList>
            <person name="Kim H."/>
        </authorList>
    </citation>
    <scope>NUCLEOTIDE SEQUENCE [LARGE SCALE GENOMIC DNA]</scope>
    <source>
        <strain evidence="5 6">AE3</strain>
    </source>
</reference>
<dbReference type="Gene3D" id="2.60.120.10">
    <property type="entry name" value="Jelly Rolls"/>
    <property type="match status" value="1"/>
</dbReference>
<dbReference type="InterPro" id="IPR018490">
    <property type="entry name" value="cNMP-bd_dom_sf"/>
</dbReference>
<keyword evidence="1" id="KW-0805">Transcription regulation</keyword>
<evidence type="ECO:0000256" key="3">
    <source>
        <dbReference type="ARBA" id="ARBA00023163"/>
    </source>
</evidence>
<evidence type="ECO:0000259" key="4">
    <source>
        <dbReference type="PROSITE" id="PS51063"/>
    </source>
</evidence>